<reference evidence="1" key="1">
    <citation type="submission" date="2020-10" db="EMBL/GenBank/DDBJ databases">
        <authorList>
            <person name="Gilroy R."/>
        </authorList>
    </citation>
    <scope>NUCLEOTIDE SEQUENCE</scope>
    <source>
        <strain evidence="1">CHK186-9395</strain>
    </source>
</reference>
<dbReference type="Proteomes" id="UP000886861">
    <property type="component" value="Unassembled WGS sequence"/>
</dbReference>
<proteinExistence type="predicted"/>
<dbReference type="SUPFAM" id="SSF52540">
    <property type="entry name" value="P-loop containing nucleoside triphosphate hydrolases"/>
    <property type="match status" value="1"/>
</dbReference>
<protein>
    <recommendedName>
        <fullName evidence="3">DNA polymerase III subunit delta</fullName>
    </recommendedName>
</protein>
<accession>A0A9D1SYB8</accession>
<dbReference type="Gene3D" id="3.40.50.300">
    <property type="entry name" value="P-loop containing nucleotide triphosphate hydrolases"/>
    <property type="match status" value="1"/>
</dbReference>
<dbReference type="AlphaFoldDB" id="A0A9D1SYB8"/>
<name>A0A9D1SYB8_9FIRM</name>
<reference evidence="1" key="2">
    <citation type="journal article" date="2021" name="PeerJ">
        <title>Extensive microbial diversity within the chicken gut microbiome revealed by metagenomics and culture.</title>
        <authorList>
            <person name="Gilroy R."/>
            <person name="Ravi A."/>
            <person name="Getino M."/>
            <person name="Pursley I."/>
            <person name="Horton D.L."/>
            <person name="Alikhan N.F."/>
            <person name="Baker D."/>
            <person name="Gharbi K."/>
            <person name="Hall N."/>
            <person name="Watson M."/>
            <person name="Adriaenssens E.M."/>
            <person name="Foster-Nyarko E."/>
            <person name="Jarju S."/>
            <person name="Secka A."/>
            <person name="Antonio M."/>
            <person name="Oren A."/>
            <person name="Chaudhuri R.R."/>
            <person name="La Ragione R."/>
            <person name="Hildebrand F."/>
            <person name="Pallen M.J."/>
        </authorList>
    </citation>
    <scope>NUCLEOTIDE SEQUENCE</scope>
    <source>
        <strain evidence="1">CHK186-9395</strain>
    </source>
</reference>
<dbReference type="EMBL" id="DVOJ01000012">
    <property type="protein sequence ID" value="HIV01538.1"/>
    <property type="molecule type" value="Genomic_DNA"/>
</dbReference>
<dbReference type="PANTHER" id="PTHR11669:SF0">
    <property type="entry name" value="PROTEIN STICHEL-LIKE 2"/>
    <property type="match status" value="1"/>
</dbReference>
<evidence type="ECO:0000313" key="1">
    <source>
        <dbReference type="EMBL" id="HIV01538.1"/>
    </source>
</evidence>
<dbReference type="InterPro" id="IPR050238">
    <property type="entry name" value="DNA_Rep/Repair_Clamp_Loader"/>
</dbReference>
<dbReference type="GO" id="GO:0006261">
    <property type="term" value="P:DNA-templated DNA replication"/>
    <property type="evidence" value="ECO:0007669"/>
    <property type="project" value="TreeGrafter"/>
</dbReference>
<dbReference type="PANTHER" id="PTHR11669">
    <property type="entry name" value="REPLICATION FACTOR C / DNA POLYMERASE III GAMMA-TAU SUBUNIT"/>
    <property type="match status" value="1"/>
</dbReference>
<dbReference type="Pfam" id="PF13177">
    <property type="entry name" value="DNA_pol3_delta2"/>
    <property type="match status" value="1"/>
</dbReference>
<gene>
    <name evidence="1" type="ORF">IAA62_03185</name>
</gene>
<comment type="caution">
    <text evidence="1">The sequence shown here is derived from an EMBL/GenBank/DDBJ whole genome shotgun (WGS) entry which is preliminary data.</text>
</comment>
<evidence type="ECO:0008006" key="3">
    <source>
        <dbReference type="Google" id="ProtNLM"/>
    </source>
</evidence>
<dbReference type="InterPro" id="IPR027417">
    <property type="entry name" value="P-loop_NTPase"/>
</dbReference>
<organism evidence="1 2">
    <name type="scientific">Candidatus Caccopulliclostridium gallistercoris</name>
    <dbReference type="NCBI Taxonomy" id="2840719"/>
    <lineage>
        <taxon>Bacteria</taxon>
        <taxon>Bacillati</taxon>
        <taxon>Bacillota</taxon>
        <taxon>Clostridia</taxon>
        <taxon>Candidatus Caccopulliclostridium</taxon>
    </lineage>
</organism>
<sequence length="304" mass="34331">MDIISLLKEGNSYNNFNKLIEFGKFSHAYLIVSPDEDYNKAFCTLLALRLNCASVCRHCESCVKILSGTHPDVLTFPKTKNFVVDDAKGVIEELNVLPMLSNYKIFIINNFNKATVQAQNKLLKSLEEPPENVIFLINATTLETVLPTVQSRTQKIELEPIDLQKLREFIIEADGKVNENAILEGAGYPGITLKYNENQTFLDNSNFIENILENMKSSKDVITYSSTFSIKEGFEERLNLLEHAFDKLLTKIAAGEPCEFTKEGIAMIFEKINEAKKQFLANCNLNLIADVLLLGILEVKYICK</sequence>
<evidence type="ECO:0000313" key="2">
    <source>
        <dbReference type="Proteomes" id="UP000886861"/>
    </source>
</evidence>